<dbReference type="EMBL" id="JYDQ01000112">
    <property type="protein sequence ID" value="KRY14628.1"/>
    <property type="molecule type" value="Genomic_DNA"/>
</dbReference>
<sequence length="85" mass="10243">LVEFNGAFLLFITRLRLEFIFSQTFQRTKNRFLTLHYANNYRYNAPYHQMEQRKCENTDGTKQNNRKQEICEAGLRILRKGEVIP</sequence>
<evidence type="ECO:0000313" key="2">
    <source>
        <dbReference type="Proteomes" id="UP000054783"/>
    </source>
</evidence>
<accession>A0A0V0ZQK1</accession>
<feature type="non-terminal residue" evidence="1">
    <location>
        <position position="1"/>
    </location>
</feature>
<organism evidence="1 2">
    <name type="scientific">Trichinella patagoniensis</name>
    <dbReference type="NCBI Taxonomy" id="990121"/>
    <lineage>
        <taxon>Eukaryota</taxon>
        <taxon>Metazoa</taxon>
        <taxon>Ecdysozoa</taxon>
        <taxon>Nematoda</taxon>
        <taxon>Enoplea</taxon>
        <taxon>Dorylaimia</taxon>
        <taxon>Trichinellida</taxon>
        <taxon>Trichinellidae</taxon>
        <taxon>Trichinella</taxon>
    </lineage>
</organism>
<name>A0A0V0ZQK1_9BILA</name>
<keyword evidence="2" id="KW-1185">Reference proteome</keyword>
<protein>
    <submittedName>
        <fullName evidence="1">Uncharacterized protein</fullName>
    </submittedName>
</protein>
<reference evidence="1 2" key="1">
    <citation type="submission" date="2015-01" db="EMBL/GenBank/DDBJ databases">
        <title>Evolution of Trichinella species and genotypes.</title>
        <authorList>
            <person name="Korhonen P.K."/>
            <person name="Edoardo P."/>
            <person name="Giuseppe L.R."/>
            <person name="Gasser R.B."/>
        </authorList>
    </citation>
    <scope>NUCLEOTIDE SEQUENCE [LARGE SCALE GENOMIC DNA]</scope>
    <source>
        <strain evidence="1">ISS2496</strain>
    </source>
</reference>
<evidence type="ECO:0000313" key="1">
    <source>
        <dbReference type="EMBL" id="KRY14628.1"/>
    </source>
</evidence>
<dbReference type="Proteomes" id="UP000054783">
    <property type="component" value="Unassembled WGS sequence"/>
</dbReference>
<gene>
    <name evidence="1" type="ORF">T12_10958</name>
</gene>
<dbReference type="AlphaFoldDB" id="A0A0V0ZQK1"/>
<proteinExistence type="predicted"/>
<comment type="caution">
    <text evidence="1">The sequence shown here is derived from an EMBL/GenBank/DDBJ whole genome shotgun (WGS) entry which is preliminary data.</text>
</comment>
<dbReference type="OrthoDB" id="10599613at2759"/>